<reference evidence="1 2" key="1">
    <citation type="journal article" date="2019" name="Nat. Ecol. Evol.">
        <title>Megaphylogeny resolves global patterns of mushroom evolution.</title>
        <authorList>
            <person name="Varga T."/>
            <person name="Krizsan K."/>
            <person name="Foldi C."/>
            <person name="Dima B."/>
            <person name="Sanchez-Garcia M."/>
            <person name="Sanchez-Ramirez S."/>
            <person name="Szollosi G.J."/>
            <person name="Szarkandi J.G."/>
            <person name="Papp V."/>
            <person name="Albert L."/>
            <person name="Andreopoulos W."/>
            <person name="Angelini C."/>
            <person name="Antonin V."/>
            <person name="Barry K.W."/>
            <person name="Bougher N.L."/>
            <person name="Buchanan P."/>
            <person name="Buyck B."/>
            <person name="Bense V."/>
            <person name="Catcheside P."/>
            <person name="Chovatia M."/>
            <person name="Cooper J."/>
            <person name="Damon W."/>
            <person name="Desjardin D."/>
            <person name="Finy P."/>
            <person name="Geml J."/>
            <person name="Haridas S."/>
            <person name="Hughes K."/>
            <person name="Justo A."/>
            <person name="Karasinski D."/>
            <person name="Kautmanova I."/>
            <person name="Kiss B."/>
            <person name="Kocsube S."/>
            <person name="Kotiranta H."/>
            <person name="LaButti K.M."/>
            <person name="Lechner B.E."/>
            <person name="Liimatainen K."/>
            <person name="Lipzen A."/>
            <person name="Lukacs Z."/>
            <person name="Mihaltcheva S."/>
            <person name="Morgado L.N."/>
            <person name="Niskanen T."/>
            <person name="Noordeloos M.E."/>
            <person name="Ohm R.A."/>
            <person name="Ortiz-Santana B."/>
            <person name="Ovrebo C."/>
            <person name="Racz N."/>
            <person name="Riley R."/>
            <person name="Savchenko A."/>
            <person name="Shiryaev A."/>
            <person name="Soop K."/>
            <person name="Spirin V."/>
            <person name="Szebenyi C."/>
            <person name="Tomsovsky M."/>
            <person name="Tulloss R.E."/>
            <person name="Uehling J."/>
            <person name="Grigoriev I.V."/>
            <person name="Vagvolgyi C."/>
            <person name="Papp T."/>
            <person name="Martin F.M."/>
            <person name="Miettinen O."/>
            <person name="Hibbett D.S."/>
            <person name="Nagy L.G."/>
        </authorList>
    </citation>
    <scope>NUCLEOTIDE SEQUENCE [LARGE SCALE GENOMIC DNA]</scope>
    <source>
        <strain evidence="1 2">NL-1719</strain>
    </source>
</reference>
<proteinExistence type="predicted"/>
<accession>A0ACD3A4B2</accession>
<organism evidence="1 2">
    <name type="scientific">Pluteus cervinus</name>
    <dbReference type="NCBI Taxonomy" id="181527"/>
    <lineage>
        <taxon>Eukaryota</taxon>
        <taxon>Fungi</taxon>
        <taxon>Dikarya</taxon>
        <taxon>Basidiomycota</taxon>
        <taxon>Agaricomycotina</taxon>
        <taxon>Agaricomycetes</taxon>
        <taxon>Agaricomycetidae</taxon>
        <taxon>Agaricales</taxon>
        <taxon>Pluteineae</taxon>
        <taxon>Pluteaceae</taxon>
        <taxon>Pluteus</taxon>
    </lineage>
</organism>
<protein>
    <submittedName>
        <fullName evidence="1">Uncharacterized protein</fullName>
    </submittedName>
</protein>
<gene>
    <name evidence="1" type="ORF">BDN72DRAFT_940560</name>
</gene>
<evidence type="ECO:0000313" key="1">
    <source>
        <dbReference type="EMBL" id="TFK60245.1"/>
    </source>
</evidence>
<sequence>MAAEVPDDILHTICEDADLRALALVCKSWSQIATHHLYQPGPDCSIDLEGHEKFLASVSNNDRLSKLVHSYRFGYLRMSGYATQLRLGPLINTALKAMENLQVLCLHGETEPPATPGDVKFSAEHLLGGCSFPKLVTFSWTCGTGNKLIYPPNDREFLESFLKSHPTIRFFHGDSDFSGTLEQQRTVLPNVESIGGPLRFLEQFFTQRESDRPVKRLVWDMSTVNAETDLDTFFELLESTGFGSRLQTLELLGRESSHPAKVHLPALQPTFANIETLVLGNVYLSDVLPSTIERFLNLKRLVVLYAMDFGDVRRSTLVDDYVPEILNWGTTVKEVFVCEGWSSSMRPRIEVEVFTKPEDGSDGISRKVLKTLHKGELPDYDWVTHRRMN</sequence>
<dbReference type="EMBL" id="ML208806">
    <property type="protein sequence ID" value="TFK60245.1"/>
    <property type="molecule type" value="Genomic_DNA"/>
</dbReference>
<evidence type="ECO:0000313" key="2">
    <source>
        <dbReference type="Proteomes" id="UP000308600"/>
    </source>
</evidence>
<keyword evidence="2" id="KW-1185">Reference proteome</keyword>
<name>A0ACD3A4B2_9AGAR</name>
<dbReference type="Proteomes" id="UP000308600">
    <property type="component" value="Unassembled WGS sequence"/>
</dbReference>